<comment type="function">
    <text evidence="7">Functions as a peptidoglycan terminase that cleaves nascent peptidoglycan strands endolytically to terminate their elongation.</text>
</comment>
<evidence type="ECO:0000256" key="2">
    <source>
        <dbReference type="ARBA" id="ARBA00022692"/>
    </source>
</evidence>
<dbReference type="Pfam" id="PF02618">
    <property type="entry name" value="YceG"/>
    <property type="match status" value="1"/>
</dbReference>
<organism evidence="8 9">
    <name type="scientific">Dethiosulfovibrio peptidovorans DSM 11002</name>
    <dbReference type="NCBI Taxonomy" id="469381"/>
    <lineage>
        <taxon>Bacteria</taxon>
        <taxon>Thermotogati</taxon>
        <taxon>Synergistota</taxon>
        <taxon>Synergistia</taxon>
        <taxon>Synergistales</taxon>
        <taxon>Dethiosulfovibrionaceae</taxon>
        <taxon>Dethiosulfovibrio</taxon>
    </lineage>
</organism>
<evidence type="ECO:0000256" key="3">
    <source>
        <dbReference type="ARBA" id="ARBA00022989"/>
    </source>
</evidence>
<comment type="subcellular location">
    <subcellularLocation>
        <location evidence="7">Cell membrane</location>
        <topology evidence="7">Single-pass membrane protein</topology>
    </subcellularLocation>
</comment>
<dbReference type="GO" id="GO:0071555">
    <property type="term" value="P:cell wall organization"/>
    <property type="evidence" value="ECO:0007669"/>
    <property type="project" value="UniProtKB-KW"/>
</dbReference>
<dbReference type="Gene3D" id="3.30.160.60">
    <property type="entry name" value="Classic Zinc Finger"/>
    <property type="match status" value="1"/>
</dbReference>
<dbReference type="InterPro" id="IPR003770">
    <property type="entry name" value="MLTG-like"/>
</dbReference>
<dbReference type="GO" id="GO:0009252">
    <property type="term" value="P:peptidoglycan biosynthetic process"/>
    <property type="evidence" value="ECO:0007669"/>
    <property type="project" value="UniProtKB-UniRule"/>
</dbReference>
<dbReference type="GO" id="GO:0005886">
    <property type="term" value="C:plasma membrane"/>
    <property type="evidence" value="ECO:0007669"/>
    <property type="project" value="UniProtKB-SubCell"/>
</dbReference>
<dbReference type="PaxDb" id="469381-Dpep_2158"/>
<keyword evidence="4 7" id="KW-0472">Membrane</keyword>
<comment type="catalytic activity">
    <reaction evidence="7">
        <text>a peptidoglycan chain = a peptidoglycan chain with N-acetyl-1,6-anhydromuramyl-[peptide] at the reducing end + a peptidoglycan chain with N-acetylglucosamine at the non-reducing end.</text>
        <dbReference type="EC" id="4.2.2.29"/>
    </reaction>
</comment>
<feature type="site" description="Important for catalytic activity" evidence="7">
    <location>
        <position position="221"/>
    </location>
</feature>
<sequence length="337" mass="38382">MKVKKNLAFRCFFMISLIVSISAATLWLMFPDWWYDVCVMPFRSSPAVDFRISPGIRASRIAEDLVAEGISVSRGNLIRFMVRSGLDRKLRPGLYSLIPGPSWRVVEQLLNQEPLQFKITLIPGTPLGDYFPFEENSVSRDDEMQLSKKFFPEDMVDLLPSVPAYRAAYLLPETYHLPELNPESLVSQASRLWWNLLGKRMPKASKDAFDLAIKASLVERESLKDEERPVIAGVIENRLKRGMPLQIDATVVYALKLKGRDVNRVSYEDLKVDSPYNTYRIPGLPPSPICIPSAASWKAVLSPDKHGYLYYVADGTGGHVFSRTYEQHRRAIRKVRN</sequence>
<comment type="caution">
    <text evidence="8">The sequence shown here is derived from an EMBL/GenBank/DDBJ whole genome shotgun (WGS) entry which is preliminary data.</text>
</comment>
<accession>D2Z3E0</accession>
<evidence type="ECO:0000256" key="6">
    <source>
        <dbReference type="ARBA" id="ARBA00023316"/>
    </source>
</evidence>
<evidence type="ECO:0000256" key="5">
    <source>
        <dbReference type="ARBA" id="ARBA00023239"/>
    </source>
</evidence>
<reference evidence="8 9" key="1">
    <citation type="journal article" date="2010" name="Stand. Genomic Sci.">
        <title>Permanent draft genome sequence of Dethiosulfovibrio peptidovorans type strain (SEBR 4207).</title>
        <authorList>
            <person name="Labutti K."/>
            <person name="Mayilraj S."/>
            <person name="Clum A."/>
            <person name="Lucas S."/>
            <person name="Glavina Del Rio T."/>
            <person name="Nolan M."/>
            <person name="Tice H."/>
            <person name="Cheng J.F."/>
            <person name="Pitluck S."/>
            <person name="Liolios K."/>
            <person name="Ivanova N."/>
            <person name="Mavromatis K."/>
            <person name="Mikhailova N."/>
            <person name="Pati A."/>
            <person name="Goodwin L."/>
            <person name="Chen A."/>
            <person name="Palaniappan K."/>
            <person name="Land M."/>
            <person name="Hauser L."/>
            <person name="Chang Y.J."/>
            <person name="Jeffries C.D."/>
            <person name="Rohde M."/>
            <person name="Spring S."/>
            <person name="Goker M."/>
            <person name="Woyke T."/>
            <person name="Bristow J."/>
            <person name="Eisen J.A."/>
            <person name="Markowitz V."/>
            <person name="Hugenholtz P."/>
            <person name="Kyrpides N.C."/>
            <person name="Klenk H.P."/>
            <person name="Lapidus A."/>
        </authorList>
    </citation>
    <scope>NUCLEOTIDE SEQUENCE [LARGE SCALE GENOMIC DNA]</scope>
    <source>
        <strain evidence="8 9">DSM 11002</strain>
    </source>
</reference>
<dbReference type="AlphaFoldDB" id="D2Z3E0"/>
<dbReference type="OrthoDB" id="9814591at2"/>
<keyword evidence="5 7" id="KW-0456">Lyase</keyword>
<evidence type="ECO:0000313" key="9">
    <source>
        <dbReference type="Proteomes" id="UP000006427"/>
    </source>
</evidence>
<protein>
    <recommendedName>
        <fullName evidence="7">Endolytic murein transglycosylase</fullName>
        <ecNumber evidence="7">4.2.2.29</ecNumber>
    </recommendedName>
    <alternativeName>
        <fullName evidence="7">Peptidoglycan lytic transglycosylase</fullName>
    </alternativeName>
    <alternativeName>
        <fullName evidence="7">Peptidoglycan polymerization terminase</fullName>
    </alternativeName>
</protein>
<keyword evidence="6 7" id="KW-0961">Cell wall biogenesis/degradation</keyword>
<dbReference type="EC" id="4.2.2.29" evidence="7"/>
<evidence type="ECO:0000256" key="1">
    <source>
        <dbReference type="ARBA" id="ARBA00022475"/>
    </source>
</evidence>
<keyword evidence="1 7" id="KW-1003">Cell membrane</keyword>
<dbReference type="PANTHER" id="PTHR30518">
    <property type="entry name" value="ENDOLYTIC MUREIN TRANSGLYCOSYLASE"/>
    <property type="match status" value="1"/>
</dbReference>
<gene>
    <name evidence="7" type="primary">mltG</name>
    <name evidence="8" type="ORF">Dpep_2158</name>
</gene>
<keyword evidence="3 7" id="KW-1133">Transmembrane helix</keyword>
<dbReference type="eggNOG" id="COG1559">
    <property type="taxonomic scope" value="Bacteria"/>
</dbReference>
<dbReference type="NCBIfam" id="TIGR00247">
    <property type="entry name" value="endolytic transglycosylase MltG"/>
    <property type="match status" value="1"/>
</dbReference>
<dbReference type="HAMAP" id="MF_02065">
    <property type="entry name" value="MltG"/>
    <property type="match status" value="1"/>
</dbReference>
<dbReference type="PANTHER" id="PTHR30518:SF2">
    <property type="entry name" value="ENDOLYTIC MUREIN TRANSGLYCOSYLASE"/>
    <property type="match status" value="1"/>
</dbReference>
<feature type="transmembrane region" description="Helical" evidence="7">
    <location>
        <begin position="7"/>
        <end position="30"/>
    </location>
</feature>
<name>D2Z3E0_9BACT</name>
<dbReference type="STRING" id="469381.Dpep_2158"/>
<evidence type="ECO:0000256" key="7">
    <source>
        <dbReference type="HAMAP-Rule" id="MF_02065"/>
    </source>
</evidence>
<dbReference type="CDD" id="cd08010">
    <property type="entry name" value="MltG_like"/>
    <property type="match status" value="1"/>
</dbReference>
<dbReference type="Proteomes" id="UP000006427">
    <property type="component" value="Unassembled WGS sequence"/>
</dbReference>
<keyword evidence="2 7" id="KW-0812">Transmembrane</keyword>
<proteinExistence type="inferred from homology"/>
<evidence type="ECO:0000313" key="8">
    <source>
        <dbReference type="EMBL" id="EFC92180.1"/>
    </source>
</evidence>
<evidence type="ECO:0000256" key="4">
    <source>
        <dbReference type="ARBA" id="ARBA00023136"/>
    </source>
</evidence>
<keyword evidence="9" id="KW-1185">Reference proteome</keyword>
<dbReference type="EMBL" id="ABTR02000001">
    <property type="protein sequence ID" value="EFC92180.1"/>
    <property type="molecule type" value="Genomic_DNA"/>
</dbReference>
<comment type="similarity">
    <text evidence="7">Belongs to the transglycosylase MltG family.</text>
</comment>
<dbReference type="GO" id="GO:0008932">
    <property type="term" value="F:lytic endotransglycosylase activity"/>
    <property type="evidence" value="ECO:0007669"/>
    <property type="project" value="UniProtKB-UniRule"/>
</dbReference>